<feature type="transmembrane region" description="Helical" evidence="2">
    <location>
        <begin position="12"/>
        <end position="34"/>
    </location>
</feature>
<evidence type="ECO:0000256" key="1">
    <source>
        <dbReference type="SAM" id="MobiDB-lite"/>
    </source>
</evidence>
<keyword evidence="2" id="KW-0812">Transmembrane</keyword>
<dbReference type="Proteomes" id="UP000326289">
    <property type="component" value="Unassembled WGS sequence"/>
</dbReference>
<protein>
    <submittedName>
        <fullName evidence="3">Uncharacterized protein</fullName>
    </submittedName>
</protein>
<name>A0A5N6IWN1_9EURO</name>
<accession>A0A5N6IWN1</accession>
<keyword evidence="4" id="KW-1185">Reference proteome</keyword>
<reference evidence="3 4" key="1">
    <citation type="submission" date="2019-04" db="EMBL/GenBank/DDBJ databases">
        <title>Fungal friends and foes A comparative genomics study of 23 Aspergillus species from section Flavi.</title>
        <authorList>
            <consortium name="DOE Joint Genome Institute"/>
            <person name="Kjaerbolling I."/>
            <person name="Vesth T.C."/>
            <person name="Frisvad J.C."/>
            <person name="Nybo J.L."/>
            <person name="Theobald S."/>
            <person name="Kildgaard S."/>
            <person name="Petersen T.I."/>
            <person name="Kuo A."/>
            <person name="Sato A."/>
            <person name="Lyhne E.K."/>
            <person name="Kogle M.E."/>
            <person name="Wiebenga A."/>
            <person name="Kun R.S."/>
            <person name="Lubbers R.J."/>
            <person name="Makela M.R."/>
            <person name="Barry K."/>
            <person name="Chovatia M."/>
            <person name="Clum A."/>
            <person name="Daum C."/>
            <person name="Haridas S."/>
            <person name="He G."/>
            <person name="LaButti K."/>
            <person name="Lipzen A."/>
            <person name="Mondo S."/>
            <person name="Pangilinan J."/>
            <person name="Riley R."/>
            <person name="Salamov A."/>
            <person name="Simmons B.A."/>
            <person name="Magnuson J.K."/>
            <person name="Henrissat B."/>
            <person name="Mortensen U.H."/>
            <person name="Larsen T.O."/>
            <person name="De vries R.P."/>
            <person name="Grigoriev I.V."/>
            <person name="Machida M."/>
            <person name="Baker S.E."/>
            <person name="Andersen M.R."/>
        </authorList>
    </citation>
    <scope>NUCLEOTIDE SEQUENCE [LARGE SCALE GENOMIC DNA]</scope>
    <source>
        <strain evidence="3 4">CBS 117635</strain>
    </source>
</reference>
<feature type="transmembrane region" description="Helical" evidence="2">
    <location>
        <begin position="46"/>
        <end position="67"/>
    </location>
</feature>
<feature type="region of interest" description="Disordered" evidence="1">
    <location>
        <begin position="90"/>
        <end position="115"/>
    </location>
</feature>
<dbReference type="AlphaFoldDB" id="A0A5N6IWN1"/>
<dbReference type="EMBL" id="ML732825">
    <property type="protein sequence ID" value="KAB8270778.1"/>
    <property type="molecule type" value="Genomic_DNA"/>
</dbReference>
<sequence length="115" mass="13238">MPQTAHCMPFDTHSNTLVCVLMLVYVLLIDWLGVDEYRINKYNFFTAFYFGCIRSACFVYFLGYLFYVSRNGRTAFKALSTTTMTEPLSLTTTTTNSNHTHCSYTQDEHNPSNSK</sequence>
<gene>
    <name evidence="3" type="ORF">BDV30DRAFT_160871</name>
</gene>
<proteinExistence type="predicted"/>
<keyword evidence="2" id="KW-1133">Transmembrane helix</keyword>
<keyword evidence="2" id="KW-0472">Membrane</keyword>
<organism evidence="3 4">
    <name type="scientific">Aspergillus minisclerotigenes</name>
    <dbReference type="NCBI Taxonomy" id="656917"/>
    <lineage>
        <taxon>Eukaryota</taxon>
        <taxon>Fungi</taxon>
        <taxon>Dikarya</taxon>
        <taxon>Ascomycota</taxon>
        <taxon>Pezizomycotina</taxon>
        <taxon>Eurotiomycetes</taxon>
        <taxon>Eurotiomycetidae</taxon>
        <taxon>Eurotiales</taxon>
        <taxon>Aspergillaceae</taxon>
        <taxon>Aspergillus</taxon>
        <taxon>Aspergillus subgen. Circumdati</taxon>
    </lineage>
</organism>
<feature type="compositionally biased region" description="Basic and acidic residues" evidence="1">
    <location>
        <begin position="106"/>
        <end position="115"/>
    </location>
</feature>
<evidence type="ECO:0000313" key="3">
    <source>
        <dbReference type="EMBL" id="KAB8270778.1"/>
    </source>
</evidence>
<evidence type="ECO:0000256" key="2">
    <source>
        <dbReference type="SAM" id="Phobius"/>
    </source>
</evidence>
<evidence type="ECO:0000313" key="4">
    <source>
        <dbReference type="Proteomes" id="UP000326289"/>
    </source>
</evidence>
<feature type="compositionally biased region" description="Low complexity" evidence="1">
    <location>
        <begin position="90"/>
        <end position="105"/>
    </location>
</feature>